<evidence type="ECO:0000313" key="4">
    <source>
        <dbReference type="EMBL" id="MDK2125513.1"/>
    </source>
</evidence>
<proteinExistence type="inferred from homology"/>
<dbReference type="SUPFAM" id="SSF140566">
    <property type="entry name" value="FlgN-like"/>
    <property type="match status" value="1"/>
</dbReference>
<organism evidence="4 5">
    <name type="scientific">Parachitinimonas caeni</name>
    <dbReference type="NCBI Taxonomy" id="3031301"/>
    <lineage>
        <taxon>Bacteria</taxon>
        <taxon>Pseudomonadati</taxon>
        <taxon>Pseudomonadota</taxon>
        <taxon>Betaproteobacteria</taxon>
        <taxon>Neisseriales</taxon>
        <taxon>Chitinibacteraceae</taxon>
        <taxon>Parachitinimonas</taxon>
    </lineage>
</organism>
<keyword evidence="5" id="KW-1185">Reference proteome</keyword>
<dbReference type="Gene3D" id="1.20.58.300">
    <property type="entry name" value="FlgN-like"/>
    <property type="match status" value="1"/>
</dbReference>
<keyword evidence="4" id="KW-0282">Flagellum</keyword>
<accession>A0ABT7E2F0</accession>
<evidence type="ECO:0000256" key="2">
    <source>
        <dbReference type="ARBA" id="ARBA00007703"/>
    </source>
</evidence>
<gene>
    <name evidence="4" type="ORF">PZA18_15775</name>
</gene>
<reference evidence="4" key="1">
    <citation type="submission" date="2023-03" db="EMBL/GenBank/DDBJ databases">
        <title>Chitinimonas shenzhenensis gen. nov., sp. nov., a novel member of family Burkholderiaceae isolated from activated sludge collected in Shen Zhen, China.</title>
        <authorList>
            <person name="Wang X."/>
        </authorList>
    </citation>
    <scope>NUCLEOTIDE SEQUENCE</scope>
    <source>
        <strain evidence="4">DQS-5</strain>
    </source>
</reference>
<dbReference type="RefSeq" id="WP_284101823.1">
    <property type="nucleotide sequence ID" value="NZ_JARRAF010000020.1"/>
</dbReference>
<name>A0ABT7E2F0_9NEIS</name>
<dbReference type="InterPro" id="IPR007809">
    <property type="entry name" value="FlgN-like"/>
</dbReference>
<dbReference type="Proteomes" id="UP001172778">
    <property type="component" value="Unassembled WGS sequence"/>
</dbReference>
<dbReference type="EMBL" id="JARRAF010000020">
    <property type="protein sequence ID" value="MDK2125513.1"/>
    <property type="molecule type" value="Genomic_DNA"/>
</dbReference>
<protein>
    <submittedName>
        <fullName evidence="4">Flagellar protein FlgN</fullName>
    </submittedName>
</protein>
<comment type="similarity">
    <text evidence="2">Belongs to the FlgN family.</text>
</comment>
<dbReference type="Pfam" id="PF05130">
    <property type="entry name" value="FlgN"/>
    <property type="match status" value="1"/>
</dbReference>
<keyword evidence="4" id="KW-0969">Cilium</keyword>
<evidence type="ECO:0000313" key="5">
    <source>
        <dbReference type="Proteomes" id="UP001172778"/>
    </source>
</evidence>
<dbReference type="InterPro" id="IPR036679">
    <property type="entry name" value="FlgN-like_sf"/>
</dbReference>
<keyword evidence="3" id="KW-1005">Bacterial flagellum biogenesis</keyword>
<comment type="function">
    <text evidence="1">Required for the efficient initiation of filament assembly.</text>
</comment>
<evidence type="ECO:0000256" key="3">
    <source>
        <dbReference type="ARBA" id="ARBA00022795"/>
    </source>
</evidence>
<evidence type="ECO:0000256" key="1">
    <source>
        <dbReference type="ARBA" id="ARBA00002397"/>
    </source>
</evidence>
<comment type="caution">
    <text evidence="4">The sequence shown here is derived from an EMBL/GenBank/DDBJ whole genome shotgun (WGS) entry which is preliminary data.</text>
</comment>
<keyword evidence="4" id="KW-0966">Cell projection</keyword>
<sequence>MSKPPNLNTNNQLLTLLTTELAALQRFVELLQSEQTALIENRLDSLIDLAKTKSDLSAELESLAKIRKAAFGSLGIQISPDFPHDLLIPDSVCLDDATDVIPRWRDLLQTARQASALNQTNGSLIDTRQQQNQQLFSILRGSSSVTGYDASGQIKMTASGNRLGEA</sequence>